<feature type="compositionally biased region" description="Pro residues" evidence="1">
    <location>
        <begin position="90"/>
        <end position="99"/>
    </location>
</feature>
<feature type="region of interest" description="Disordered" evidence="1">
    <location>
        <begin position="53"/>
        <end position="121"/>
    </location>
</feature>
<evidence type="ECO:0000313" key="3">
    <source>
        <dbReference type="Proteomes" id="UP000269945"/>
    </source>
</evidence>
<dbReference type="AlphaFoldDB" id="A0A9X9PY26"/>
<name>A0A9X9PY26_GULGU</name>
<comment type="caution">
    <text evidence="2">The sequence shown here is derived from an EMBL/GenBank/DDBJ whole genome shotgun (WGS) entry which is preliminary data.</text>
</comment>
<protein>
    <submittedName>
        <fullName evidence="2">Uncharacterized protein</fullName>
    </submittedName>
</protein>
<reference evidence="2 3" key="1">
    <citation type="submission" date="2018-10" db="EMBL/GenBank/DDBJ databases">
        <authorList>
            <person name="Ekblom R."/>
            <person name="Jareborg N."/>
        </authorList>
    </citation>
    <scope>NUCLEOTIDE SEQUENCE [LARGE SCALE GENOMIC DNA]</scope>
    <source>
        <tissue evidence="2">Muscle</tissue>
    </source>
</reference>
<dbReference type="Proteomes" id="UP000269945">
    <property type="component" value="Unassembled WGS sequence"/>
</dbReference>
<sequence length="121" mass="13737">SLHALPNFLLAKGIALSERKVLRAEWNLPENALLFRVRRMEVGVGQKLNAAVGIAERTQTPRQRRERSRKGWPGPAASTTLRAPREERPPGPALQSPPPLRRRGREKIRLTAKRSKRDPRN</sequence>
<evidence type="ECO:0000313" key="2">
    <source>
        <dbReference type="EMBL" id="VCW77096.1"/>
    </source>
</evidence>
<keyword evidence="3" id="KW-1185">Reference proteome</keyword>
<accession>A0A9X9PY26</accession>
<gene>
    <name evidence="2" type="ORF">BN2614_LOCUS1</name>
</gene>
<feature type="compositionally biased region" description="Basic residues" evidence="1">
    <location>
        <begin position="100"/>
        <end position="121"/>
    </location>
</feature>
<feature type="non-terminal residue" evidence="2">
    <location>
        <position position="1"/>
    </location>
</feature>
<organism evidence="2 3">
    <name type="scientific">Gulo gulo</name>
    <name type="common">Wolverine</name>
    <name type="synonym">Gluton</name>
    <dbReference type="NCBI Taxonomy" id="48420"/>
    <lineage>
        <taxon>Eukaryota</taxon>
        <taxon>Metazoa</taxon>
        <taxon>Chordata</taxon>
        <taxon>Craniata</taxon>
        <taxon>Vertebrata</taxon>
        <taxon>Euteleostomi</taxon>
        <taxon>Mammalia</taxon>
        <taxon>Eutheria</taxon>
        <taxon>Laurasiatheria</taxon>
        <taxon>Carnivora</taxon>
        <taxon>Caniformia</taxon>
        <taxon>Musteloidea</taxon>
        <taxon>Mustelidae</taxon>
        <taxon>Guloninae</taxon>
        <taxon>Gulo</taxon>
    </lineage>
</organism>
<proteinExistence type="predicted"/>
<evidence type="ECO:0000256" key="1">
    <source>
        <dbReference type="SAM" id="MobiDB-lite"/>
    </source>
</evidence>
<dbReference type="EMBL" id="CYRY02008379">
    <property type="protein sequence ID" value="VCW77096.1"/>
    <property type="molecule type" value="Genomic_DNA"/>
</dbReference>